<reference evidence="1 2" key="1">
    <citation type="submission" date="2018-12" db="EMBL/GenBank/DDBJ databases">
        <title>Bacillus yapensis draft genome sequence.</title>
        <authorList>
            <person name="Yu L."/>
            <person name="Xu X."/>
            <person name="Tang X."/>
        </authorList>
    </citation>
    <scope>NUCLEOTIDE SEQUENCE [LARGE SCALE GENOMIC DNA]</scope>
    <source>
        <strain evidence="1 2">XXST-01</strain>
    </source>
</reference>
<proteinExistence type="predicted"/>
<name>A0A3S0LF15_9BACI</name>
<dbReference type="EMBL" id="RXNT01000004">
    <property type="protein sequence ID" value="RTR33919.1"/>
    <property type="molecule type" value="Genomic_DNA"/>
</dbReference>
<protein>
    <submittedName>
        <fullName evidence="1">Uncharacterized protein</fullName>
    </submittedName>
</protein>
<gene>
    <name evidence="1" type="ORF">EKG37_06800</name>
</gene>
<accession>A0A3S0LF15</accession>
<dbReference type="Proteomes" id="UP000271374">
    <property type="component" value="Unassembled WGS sequence"/>
</dbReference>
<evidence type="ECO:0000313" key="2">
    <source>
        <dbReference type="Proteomes" id="UP000271374"/>
    </source>
</evidence>
<organism evidence="1 2">
    <name type="scientific">Bacillus yapensis</name>
    <dbReference type="NCBI Taxonomy" id="2492960"/>
    <lineage>
        <taxon>Bacteria</taxon>
        <taxon>Bacillati</taxon>
        <taxon>Bacillota</taxon>
        <taxon>Bacilli</taxon>
        <taxon>Bacillales</taxon>
        <taxon>Bacillaceae</taxon>
        <taxon>Bacillus</taxon>
    </lineage>
</organism>
<evidence type="ECO:0000313" key="1">
    <source>
        <dbReference type="EMBL" id="RTR33919.1"/>
    </source>
</evidence>
<keyword evidence="2" id="KW-1185">Reference proteome</keyword>
<comment type="caution">
    <text evidence="1">The sequence shown here is derived from an EMBL/GenBank/DDBJ whole genome shotgun (WGS) entry which is preliminary data.</text>
</comment>
<dbReference type="AlphaFoldDB" id="A0A3S0LF15"/>
<sequence>MKYLDKNTPLYSWDELEEIRKEEIKREKAIEMAVEMLKVGLSLDLILKITKLRQDEIENLRKNL</sequence>